<dbReference type="InterPro" id="IPR007235">
    <property type="entry name" value="Glyco_trans_28_C"/>
</dbReference>
<accession>A0A8J2YWG8</accession>
<gene>
    <name evidence="2" type="primary">redA</name>
    <name evidence="2" type="ORF">GCM10011611_43030</name>
</gene>
<dbReference type="Pfam" id="PF04101">
    <property type="entry name" value="Glyco_tran_28_C"/>
    <property type="match status" value="1"/>
</dbReference>
<dbReference type="PANTHER" id="PTHR21015:SF22">
    <property type="entry name" value="GLYCOSYLTRANSFERASE"/>
    <property type="match status" value="1"/>
</dbReference>
<dbReference type="AlphaFoldDB" id="A0A8J2YWG8"/>
<dbReference type="Gene3D" id="3.40.50.2000">
    <property type="entry name" value="Glycogen Phosphorylase B"/>
    <property type="match status" value="1"/>
</dbReference>
<feature type="domain" description="Glycosyl transferase family 28 C-terminal" evidence="1">
    <location>
        <begin position="221"/>
        <end position="356"/>
    </location>
</feature>
<name>A0A8J2YWG8_9PROT</name>
<keyword evidence="3" id="KW-1185">Reference proteome</keyword>
<evidence type="ECO:0000259" key="1">
    <source>
        <dbReference type="Pfam" id="PF04101"/>
    </source>
</evidence>
<keyword evidence="2" id="KW-0808">Transferase</keyword>
<evidence type="ECO:0000313" key="2">
    <source>
        <dbReference type="EMBL" id="GGF32240.1"/>
    </source>
</evidence>
<dbReference type="EMBL" id="BMJQ01000012">
    <property type="protein sequence ID" value="GGF32240.1"/>
    <property type="molecule type" value="Genomic_DNA"/>
</dbReference>
<protein>
    <submittedName>
        <fullName evidence="2">Glycosyl transferase</fullName>
    </submittedName>
</protein>
<proteinExistence type="predicted"/>
<dbReference type="RefSeq" id="WP_229743861.1">
    <property type="nucleotide sequence ID" value="NZ_BMJQ01000012.1"/>
</dbReference>
<dbReference type="SUPFAM" id="SSF53756">
    <property type="entry name" value="UDP-Glycosyltransferase/glycogen phosphorylase"/>
    <property type="match status" value="1"/>
</dbReference>
<reference evidence="2" key="1">
    <citation type="journal article" date="2014" name="Int. J. Syst. Evol. Microbiol.">
        <title>Complete genome sequence of Corynebacterium casei LMG S-19264T (=DSM 44701T), isolated from a smear-ripened cheese.</title>
        <authorList>
            <consortium name="US DOE Joint Genome Institute (JGI-PGF)"/>
            <person name="Walter F."/>
            <person name="Albersmeier A."/>
            <person name="Kalinowski J."/>
            <person name="Ruckert C."/>
        </authorList>
    </citation>
    <scope>NUCLEOTIDE SEQUENCE</scope>
    <source>
        <strain evidence="2">CGMCC 1.15725</strain>
    </source>
</reference>
<dbReference type="PANTHER" id="PTHR21015">
    <property type="entry name" value="UDP-N-ACETYLGLUCOSAMINE--N-ACETYLMURAMYL-(PENTAPEPTIDE) PYROPHOSPHORYL-UNDECAPRENOL N-ACETYLGLUCOSAMINE TRANSFERASE 1"/>
    <property type="match status" value="1"/>
</dbReference>
<evidence type="ECO:0000313" key="3">
    <source>
        <dbReference type="Proteomes" id="UP000646365"/>
    </source>
</evidence>
<dbReference type="Proteomes" id="UP000646365">
    <property type="component" value="Unassembled WGS sequence"/>
</dbReference>
<reference evidence="2" key="2">
    <citation type="submission" date="2020-09" db="EMBL/GenBank/DDBJ databases">
        <authorList>
            <person name="Sun Q."/>
            <person name="Zhou Y."/>
        </authorList>
    </citation>
    <scope>NUCLEOTIDE SEQUENCE</scope>
    <source>
        <strain evidence="2">CGMCC 1.15725</strain>
    </source>
</reference>
<organism evidence="2 3">
    <name type="scientific">Aliidongia dinghuensis</name>
    <dbReference type="NCBI Taxonomy" id="1867774"/>
    <lineage>
        <taxon>Bacteria</taxon>
        <taxon>Pseudomonadati</taxon>
        <taxon>Pseudomonadota</taxon>
        <taxon>Alphaproteobacteria</taxon>
        <taxon>Rhodospirillales</taxon>
        <taxon>Dongiaceae</taxon>
        <taxon>Aliidongia</taxon>
    </lineage>
</organism>
<sequence>MTIRVLIHVQHLLGTGHLQRSALIARALVAEGAAVTLVTGGMPLPGFRIEGARIVQLPPLRATDATFRTLVGSDGRPLDAALEAERRQLVLAAFAESRPQVVVTETYPFGRRALRFELEPLIEAVRAARPRPALVASIRDILVAKPDAAKRHAMIERFEADYDRLLVHADPQLIRLEASLPEAEALADRTRYTGFVAPAAAIPGPGVPAGEVVVSAGGGVVGAGLLRTALEARPLTRYAATPWRLVTGRNLPEDKLAALERLAGDGVAIERFRPDLPALFARAALSISQAGYNTAIELLQARVPMVLVPFAEAAETEQTVRARLLAAAGAAQMVEAAALDAATLAAAIDQARRPPLVAVDLDGARNAAWNILHLATERTP</sequence>
<dbReference type="GO" id="GO:0016758">
    <property type="term" value="F:hexosyltransferase activity"/>
    <property type="evidence" value="ECO:0007669"/>
    <property type="project" value="InterPro"/>
</dbReference>
<comment type="caution">
    <text evidence="2">The sequence shown here is derived from an EMBL/GenBank/DDBJ whole genome shotgun (WGS) entry which is preliminary data.</text>
</comment>